<feature type="compositionally biased region" description="Basic residues" evidence="12">
    <location>
        <begin position="15"/>
        <end position="29"/>
    </location>
</feature>
<evidence type="ECO:0000313" key="14">
    <source>
        <dbReference type="Proteomes" id="UP000694844"/>
    </source>
</evidence>
<dbReference type="InterPro" id="IPR000253">
    <property type="entry name" value="FHA_dom"/>
</dbReference>
<evidence type="ECO:0000256" key="8">
    <source>
        <dbReference type="ARBA" id="ARBA00023158"/>
    </source>
</evidence>
<evidence type="ECO:0000256" key="10">
    <source>
        <dbReference type="ARBA" id="ARBA00023242"/>
    </source>
</evidence>
<dbReference type="CDD" id="cd22718">
    <property type="entry name" value="FHA_SNIP1"/>
    <property type="match status" value="1"/>
</dbReference>
<feature type="compositionally biased region" description="Basic and acidic residues" evidence="12">
    <location>
        <begin position="160"/>
        <end position="173"/>
    </location>
</feature>
<dbReference type="Proteomes" id="UP000694844">
    <property type="component" value="Chromosome 7"/>
</dbReference>
<keyword evidence="5" id="KW-0747">Spliceosome</keyword>
<reference evidence="15" key="1">
    <citation type="submission" date="2025-08" db="UniProtKB">
        <authorList>
            <consortium name="RefSeq"/>
        </authorList>
    </citation>
    <scope>IDENTIFICATION</scope>
    <source>
        <tissue evidence="15">Whole sample</tissue>
    </source>
</reference>
<keyword evidence="3" id="KW-0597">Phosphoprotein</keyword>
<comment type="function">
    <text evidence="11">Required for pre-mRNA splicing as component of the spliceosome. As a component of the minor spliceosome, involved in the splicing of U12-type introns in pre-mRNAs. Down-regulates NF-kappa-B signaling by competing with RELA for CREBBP/EP300 binding. Involved in the microRNA (miRNA) biogenesis. May be involved in cyclin-D1/CCND1 mRNA stability through the SNARP complex which associates with both the 3'end of the CCND1 gene and its mRNA.</text>
</comment>
<evidence type="ECO:0000313" key="15">
    <source>
        <dbReference type="RefSeq" id="XP_022291171.1"/>
    </source>
</evidence>
<evidence type="ECO:0000256" key="12">
    <source>
        <dbReference type="SAM" id="MobiDB-lite"/>
    </source>
</evidence>
<dbReference type="GeneID" id="111102641"/>
<dbReference type="GO" id="GO:0006397">
    <property type="term" value="P:mRNA processing"/>
    <property type="evidence" value="ECO:0007669"/>
    <property type="project" value="UniProtKB-KW"/>
</dbReference>
<comment type="subcellular location">
    <subcellularLocation>
        <location evidence="1">Nucleus</location>
    </subcellularLocation>
</comment>
<evidence type="ECO:0000256" key="5">
    <source>
        <dbReference type="ARBA" id="ARBA00022728"/>
    </source>
</evidence>
<dbReference type="RefSeq" id="XP_022291171.1">
    <property type="nucleotide sequence ID" value="XM_022435463.1"/>
</dbReference>
<keyword evidence="9" id="KW-0508">mRNA splicing</keyword>
<keyword evidence="7" id="KW-0175">Coiled coil</keyword>
<proteinExistence type="predicted"/>
<dbReference type="AlphaFoldDB" id="A0A8B8AIU6"/>
<organism evidence="14 15">
    <name type="scientific">Crassostrea virginica</name>
    <name type="common">Eastern oyster</name>
    <dbReference type="NCBI Taxonomy" id="6565"/>
    <lineage>
        <taxon>Eukaryota</taxon>
        <taxon>Metazoa</taxon>
        <taxon>Spiralia</taxon>
        <taxon>Lophotrochozoa</taxon>
        <taxon>Mollusca</taxon>
        <taxon>Bivalvia</taxon>
        <taxon>Autobranchia</taxon>
        <taxon>Pteriomorphia</taxon>
        <taxon>Ostreida</taxon>
        <taxon>Ostreoidea</taxon>
        <taxon>Ostreidae</taxon>
        <taxon>Crassostrea</taxon>
    </lineage>
</organism>
<evidence type="ECO:0000256" key="6">
    <source>
        <dbReference type="ARBA" id="ARBA00022843"/>
    </source>
</evidence>
<evidence type="ECO:0000256" key="9">
    <source>
        <dbReference type="ARBA" id="ARBA00023187"/>
    </source>
</evidence>
<dbReference type="InterPro" id="IPR008984">
    <property type="entry name" value="SMAD_FHA_dom_sf"/>
</dbReference>
<keyword evidence="4" id="KW-0507">mRNA processing</keyword>
<dbReference type="OrthoDB" id="444265at2759"/>
<dbReference type="Gene3D" id="2.60.200.20">
    <property type="match status" value="1"/>
</dbReference>
<dbReference type="GO" id="GO:0005681">
    <property type="term" value="C:spliceosomal complex"/>
    <property type="evidence" value="ECO:0007669"/>
    <property type="project" value="UniProtKB-KW"/>
</dbReference>
<name>A0A8B8AIU6_CRAVI</name>
<evidence type="ECO:0000256" key="11">
    <source>
        <dbReference type="ARBA" id="ARBA00055964"/>
    </source>
</evidence>
<gene>
    <name evidence="15" type="primary">LOC111102641</name>
</gene>
<dbReference type="SUPFAM" id="SSF49879">
    <property type="entry name" value="SMAD/FHA domain"/>
    <property type="match status" value="1"/>
</dbReference>
<dbReference type="SMART" id="SM00240">
    <property type="entry name" value="FHA"/>
    <property type="match status" value="1"/>
</dbReference>
<keyword evidence="8" id="KW-0943">RNA-mediated gene silencing</keyword>
<keyword evidence="6" id="KW-0832">Ubl conjugation</keyword>
<dbReference type="KEGG" id="cvn:111102641"/>
<evidence type="ECO:0000259" key="13">
    <source>
        <dbReference type="PROSITE" id="PS50006"/>
    </source>
</evidence>
<keyword evidence="14" id="KW-1185">Reference proteome</keyword>
<dbReference type="InterPro" id="IPR050923">
    <property type="entry name" value="Cell_Proc_Reg/RNA_Proc"/>
</dbReference>
<feature type="region of interest" description="Disordered" evidence="12">
    <location>
        <begin position="1"/>
        <end position="182"/>
    </location>
</feature>
<keyword evidence="10" id="KW-0539">Nucleus</keyword>
<accession>A0A8B8AIU6</accession>
<dbReference type="FunFam" id="2.60.200.20:FF:000008">
    <property type="entry name" value="smad nuclear-interacting protein 1"/>
    <property type="match status" value="1"/>
</dbReference>
<keyword evidence="2" id="KW-1017">Isopeptide bond</keyword>
<dbReference type="PANTHER" id="PTHR23308">
    <property type="entry name" value="NUCLEAR INHIBITOR OF PROTEIN PHOSPHATASE-1"/>
    <property type="match status" value="1"/>
</dbReference>
<protein>
    <submittedName>
        <fullName evidence="15">Smad nuclear interacting protein 1-like</fullName>
    </submittedName>
</protein>
<dbReference type="PROSITE" id="PS50006">
    <property type="entry name" value="FHA_DOMAIN"/>
    <property type="match status" value="1"/>
</dbReference>
<evidence type="ECO:0000256" key="3">
    <source>
        <dbReference type="ARBA" id="ARBA00022553"/>
    </source>
</evidence>
<evidence type="ECO:0000256" key="2">
    <source>
        <dbReference type="ARBA" id="ARBA00022499"/>
    </source>
</evidence>
<dbReference type="Pfam" id="PF00498">
    <property type="entry name" value="FHA"/>
    <property type="match status" value="1"/>
</dbReference>
<dbReference type="GO" id="GO:0031047">
    <property type="term" value="P:regulatory ncRNA-mediated gene silencing"/>
    <property type="evidence" value="ECO:0007669"/>
    <property type="project" value="UniProtKB-KW"/>
</dbReference>
<feature type="compositionally biased region" description="Basic and acidic residues" evidence="12">
    <location>
        <begin position="49"/>
        <end position="135"/>
    </location>
</feature>
<evidence type="ECO:0000256" key="7">
    <source>
        <dbReference type="ARBA" id="ARBA00023054"/>
    </source>
</evidence>
<feature type="domain" description="FHA" evidence="13">
    <location>
        <begin position="230"/>
        <end position="293"/>
    </location>
</feature>
<evidence type="ECO:0000256" key="1">
    <source>
        <dbReference type="ARBA" id="ARBA00004123"/>
    </source>
</evidence>
<evidence type="ECO:0000256" key="4">
    <source>
        <dbReference type="ARBA" id="ARBA00022664"/>
    </source>
</evidence>
<sequence>MANDYSSESEEEVYKKKKNKSGKRHHKSRSPSYDRAPARNRSRSPPPKIKREPPWTPPRDKRGGDKHRDRERAERTHIKRERDFQEDRDYRQDGREDRVRVKQERDDRRERSHRQREDQQRERRRNDDRRRENKRGNRGNNPFRLTEEDGLEYGRPSDSNNKDKSKPVDKEKPNFQTSGKLAEDTNVYRGVVIKYNQPPEARKPKTKWRLYPFKGEEALPVLHIHRQSAYLIGRDRIVVDIPVDHPSCSKQHAVLQFRLVEFQRADGSTGRRVRPYMIDLGSSNGTFVNNKKIDPERFVELMEKDVVKFGFSSREYVILHDKSDTSELEDQGVMSD</sequence>
<dbReference type="GO" id="GO:0008380">
    <property type="term" value="P:RNA splicing"/>
    <property type="evidence" value="ECO:0007669"/>
    <property type="project" value="UniProtKB-KW"/>
</dbReference>